<organism evidence="2 3">
    <name type="scientific">Dictyostelium firmibasis</name>
    <dbReference type="NCBI Taxonomy" id="79012"/>
    <lineage>
        <taxon>Eukaryota</taxon>
        <taxon>Amoebozoa</taxon>
        <taxon>Evosea</taxon>
        <taxon>Eumycetozoa</taxon>
        <taxon>Dictyostelia</taxon>
        <taxon>Dictyosteliales</taxon>
        <taxon>Dictyosteliaceae</taxon>
        <taxon>Dictyostelium</taxon>
    </lineage>
</organism>
<reference evidence="2 3" key="1">
    <citation type="submission" date="2023-11" db="EMBL/GenBank/DDBJ databases">
        <title>Dfirmibasis_genome.</title>
        <authorList>
            <person name="Edelbroek B."/>
            <person name="Kjellin J."/>
            <person name="Jerlstrom-Hultqvist J."/>
            <person name="Soderbom F."/>
        </authorList>
    </citation>
    <scope>NUCLEOTIDE SEQUENCE [LARGE SCALE GENOMIC DNA]</scope>
    <source>
        <strain evidence="2 3">TNS-C-14</strain>
    </source>
</reference>
<dbReference type="AlphaFoldDB" id="A0AAN7U8S0"/>
<dbReference type="EMBL" id="JAVFKY010000001">
    <property type="protein sequence ID" value="KAK5584723.1"/>
    <property type="molecule type" value="Genomic_DNA"/>
</dbReference>
<sequence>MQNFLCSGQGRTKQITPTPITTTTRNFTTSNPKNFAF</sequence>
<feature type="compositionally biased region" description="Low complexity" evidence="1">
    <location>
        <begin position="11"/>
        <end position="29"/>
    </location>
</feature>
<feature type="compositionally biased region" description="Polar residues" evidence="1">
    <location>
        <begin position="1"/>
        <end position="10"/>
    </location>
</feature>
<dbReference type="Proteomes" id="UP001344447">
    <property type="component" value="Unassembled WGS sequence"/>
</dbReference>
<evidence type="ECO:0000256" key="1">
    <source>
        <dbReference type="SAM" id="MobiDB-lite"/>
    </source>
</evidence>
<keyword evidence="3" id="KW-1185">Reference proteome</keyword>
<accession>A0AAN7U8S0</accession>
<feature type="region of interest" description="Disordered" evidence="1">
    <location>
        <begin position="1"/>
        <end position="37"/>
    </location>
</feature>
<proteinExistence type="predicted"/>
<comment type="caution">
    <text evidence="2">The sequence shown here is derived from an EMBL/GenBank/DDBJ whole genome shotgun (WGS) entry which is preliminary data.</text>
</comment>
<name>A0AAN7U8S0_9MYCE</name>
<gene>
    <name evidence="2" type="ORF">RB653_006339</name>
</gene>
<evidence type="ECO:0000313" key="3">
    <source>
        <dbReference type="Proteomes" id="UP001344447"/>
    </source>
</evidence>
<evidence type="ECO:0000313" key="2">
    <source>
        <dbReference type="EMBL" id="KAK5584723.1"/>
    </source>
</evidence>
<protein>
    <submittedName>
        <fullName evidence="2">Uncharacterized protein</fullName>
    </submittedName>
</protein>